<dbReference type="RefSeq" id="WP_317124374.1">
    <property type="nucleotide sequence ID" value="NZ_JAWJBA010000775.1"/>
</dbReference>
<feature type="non-terminal residue" evidence="6">
    <location>
        <position position="1"/>
    </location>
</feature>
<dbReference type="InterPro" id="IPR011545">
    <property type="entry name" value="DEAD/DEAH_box_helicase_dom"/>
</dbReference>
<keyword evidence="7" id="KW-1185">Reference proteome</keyword>
<gene>
    <name evidence="6" type="ORF">RYX56_24290</name>
</gene>
<accession>A0ABU3XI05</accession>
<dbReference type="CDD" id="cd00268">
    <property type="entry name" value="DEADc"/>
    <property type="match status" value="1"/>
</dbReference>
<evidence type="ECO:0000256" key="4">
    <source>
        <dbReference type="ARBA" id="ARBA00022840"/>
    </source>
</evidence>
<sequence length="82" mass="9532">GRLLDHINRKTIRLDHVQTVILDEADEMLNMGFIEDIEAILAEIPEERQTLLFSATMPAPIQRIAEKFMKEPKIVRMKAKEM</sequence>
<dbReference type="InterPro" id="IPR014001">
    <property type="entry name" value="Helicase_ATP-bd"/>
</dbReference>
<dbReference type="PROSITE" id="PS51192">
    <property type="entry name" value="HELICASE_ATP_BIND_1"/>
    <property type="match status" value="1"/>
</dbReference>
<dbReference type="InterPro" id="IPR027417">
    <property type="entry name" value="P-loop_NTPase"/>
</dbReference>
<keyword evidence="4" id="KW-0067">ATP-binding</keyword>
<protein>
    <submittedName>
        <fullName evidence="6">DEAD/DEAH box helicase</fullName>
    </submittedName>
</protein>
<keyword evidence="2" id="KW-0378">Hydrolase</keyword>
<dbReference type="InterPro" id="IPR050547">
    <property type="entry name" value="DEAD_box_RNA_helicases"/>
</dbReference>
<dbReference type="EMBL" id="JAWJBA010000775">
    <property type="protein sequence ID" value="MDV2687470.1"/>
    <property type="molecule type" value="Genomic_DNA"/>
</dbReference>
<feature type="non-terminal residue" evidence="6">
    <location>
        <position position="82"/>
    </location>
</feature>
<keyword evidence="3 6" id="KW-0347">Helicase</keyword>
<name>A0ABU3XI05_9BACI</name>
<feature type="domain" description="Helicase ATP-binding" evidence="5">
    <location>
        <begin position="1"/>
        <end position="75"/>
    </location>
</feature>
<organism evidence="6 7">
    <name type="scientific">Alkalihalophilus lindianensis</name>
    <dbReference type="NCBI Taxonomy" id="1630542"/>
    <lineage>
        <taxon>Bacteria</taxon>
        <taxon>Bacillati</taxon>
        <taxon>Bacillota</taxon>
        <taxon>Bacilli</taxon>
        <taxon>Bacillales</taxon>
        <taxon>Bacillaceae</taxon>
        <taxon>Alkalihalophilus</taxon>
    </lineage>
</organism>
<evidence type="ECO:0000313" key="7">
    <source>
        <dbReference type="Proteomes" id="UP001287282"/>
    </source>
</evidence>
<dbReference type="Pfam" id="PF00270">
    <property type="entry name" value="DEAD"/>
    <property type="match status" value="1"/>
</dbReference>
<evidence type="ECO:0000256" key="1">
    <source>
        <dbReference type="ARBA" id="ARBA00022741"/>
    </source>
</evidence>
<dbReference type="PANTHER" id="PTHR47963:SF5">
    <property type="entry name" value="DEAD-BOX ATP-DEPENDENT RNA HELICASE CSHA"/>
    <property type="match status" value="1"/>
</dbReference>
<dbReference type="SUPFAM" id="SSF52540">
    <property type="entry name" value="P-loop containing nucleoside triphosphate hydrolases"/>
    <property type="match status" value="1"/>
</dbReference>
<dbReference type="PROSITE" id="PS00039">
    <property type="entry name" value="DEAD_ATP_HELICASE"/>
    <property type="match status" value="1"/>
</dbReference>
<dbReference type="PANTHER" id="PTHR47963">
    <property type="entry name" value="DEAD-BOX ATP-DEPENDENT RNA HELICASE 47, MITOCHONDRIAL"/>
    <property type="match status" value="1"/>
</dbReference>
<dbReference type="GO" id="GO:0004386">
    <property type="term" value="F:helicase activity"/>
    <property type="evidence" value="ECO:0007669"/>
    <property type="project" value="UniProtKB-KW"/>
</dbReference>
<reference evidence="6 7" key="1">
    <citation type="submission" date="2023-10" db="EMBL/GenBank/DDBJ databases">
        <title>Screening of Alkalihalobacillus lindianensis BZ-TG-R113 and Its Alleviation of Salt Stress on Rapeseed Growth.</title>
        <authorList>
            <person name="Zhao B."/>
            <person name="Guo T."/>
        </authorList>
    </citation>
    <scope>NUCLEOTIDE SEQUENCE [LARGE SCALE GENOMIC DNA]</scope>
    <source>
        <strain evidence="6 7">BZ-TG-R113</strain>
    </source>
</reference>
<dbReference type="InterPro" id="IPR044742">
    <property type="entry name" value="DEAD/DEAH_RhlB"/>
</dbReference>
<dbReference type="Gene3D" id="3.40.50.300">
    <property type="entry name" value="P-loop containing nucleotide triphosphate hydrolases"/>
    <property type="match status" value="1"/>
</dbReference>
<dbReference type="Proteomes" id="UP001287282">
    <property type="component" value="Unassembled WGS sequence"/>
</dbReference>
<evidence type="ECO:0000256" key="2">
    <source>
        <dbReference type="ARBA" id="ARBA00022801"/>
    </source>
</evidence>
<dbReference type="InterPro" id="IPR000629">
    <property type="entry name" value="RNA-helicase_DEAD-box_CS"/>
</dbReference>
<comment type="caution">
    <text evidence="6">The sequence shown here is derived from an EMBL/GenBank/DDBJ whole genome shotgun (WGS) entry which is preliminary data.</text>
</comment>
<keyword evidence="1" id="KW-0547">Nucleotide-binding</keyword>
<evidence type="ECO:0000259" key="5">
    <source>
        <dbReference type="PROSITE" id="PS51192"/>
    </source>
</evidence>
<evidence type="ECO:0000256" key="3">
    <source>
        <dbReference type="ARBA" id="ARBA00022806"/>
    </source>
</evidence>
<proteinExistence type="predicted"/>
<evidence type="ECO:0000313" key="6">
    <source>
        <dbReference type="EMBL" id="MDV2687470.1"/>
    </source>
</evidence>